<reference evidence="4" key="1">
    <citation type="submission" date="2022-08" db="EMBL/GenBank/DDBJ databases">
        <authorList>
            <person name="Marques A."/>
        </authorList>
    </citation>
    <scope>NUCLEOTIDE SEQUENCE</scope>
    <source>
        <strain evidence="4">RhyPub2mFocal</strain>
        <tissue evidence="4">Leaves</tissue>
    </source>
</reference>
<keyword evidence="5" id="KW-1185">Reference proteome</keyword>
<dbReference type="InterPro" id="IPR023175">
    <property type="entry name" value="Vta1/CALS_N_sf"/>
</dbReference>
<evidence type="ECO:0000313" key="4">
    <source>
        <dbReference type="EMBL" id="KAJ4776823.1"/>
    </source>
</evidence>
<sequence length="437" mass="49897">MAKRIRALDNWERLVRAILQREHLLSSAATGTGTAPASLGGKAADIDRILQAANEIEDEDPNVTRILCESAYIMAHAMDPNSKGRGVMQFKTALMSVIKTKPKEGVSHDKEHDIQYLWNFYSRYKRHKRVSEMEYEQQEWIESGTFSTNNIREMEVRVSQMKNAYVILRTLLDVLEFLVGDSNDRLRRQILEEVKRIKKSDDVLGELFPYNIVPLDVPSWTNAVGFFSEVRAAVAAIGYTPDIPRLPSSFEAPEMRKLDIFDFLQFIFGFQVDNVRNQRENVILTIANAQAQINLPSGTDPKIEDAAVTEVFCKVLDNYMKWCAHLGLRIAWKSTNELNKTRKIILISLYLLIWGEASNVRFLPECICYIFHNMAEELEAVINLQEAVPATSCKCEDGSVSYLKSIISPIYDTLKEVCDNYFTFVLLICYSSFCNVE</sequence>
<evidence type="ECO:0000256" key="1">
    <source>
        <dbReference type="ARBA" id="ARBA00004308"/>
    </source>
</evidence>
<dbReference type="AlphaFoldDB" id="A0AAV8EF27"/>
<name>A0AAV8EF27_9POAL</name>
<dbReference type="Gene3D" id="1.25.40.270">
    <property type="entry name" value="Vacuolar protein sorting-associated protein vta1"/>
    <property type="match status" value="1"/>
</dbReference>
<evidence type="ECO:0000313" key="5">
    <source>
        <dbReference type="Proteomes" id="UP001140206"/>
    </source>
</evidence>
<dbReference type="PANTHER" id="PTHR12741:SF67">
    <property type="entry name" value="CALLOSE SYNTHASE 10"/>
    <property type="match status" value="1"/>
</dbReference>
<comment type="subcellular location">
    <subcellularLocation>
        <location evidence="1">Endomembrane system</location>
    </subcellularLocation>
</comment>
<dbReference type="Pfam" id="PF14288">
    <property type="entry name" value="FKS1_dom1"/>
    <property type="match status" value="1"/>
</dbReference>
<dbReference type="SMART" id="SM01205">
    <property type="entry name" value="FKS1_dom1"/>
    <property type="match status" value="1"/>
</dbReference>
<dbReference type="PANTHER" id="PTHR12741">
    <property type="entry name" value="LYST-INTERACTING PROTEIN LIP5 DOPAMINE RESPONSIVE PROTEIN DRG-1"/>
    <property type="match status" value="1"/>
</dbReference>
<feature type="domain" description="1,3-beta-glucan synthase component FKS1-like" evidence="3">
    <location>
        <begin position="341"/>
        <end position="432"/>
    </location>
</feature>
<dbReference type="GO" id="GO:0046527">
    <property type="term" value="F:glucosyltransferase activity"/>
    <property type="evidence" value="ECO:0007669"/>
    <property type="project" value="TreeGrafter"/>
</dbReference>
<organism evidence="4 5">
    <name type="scientific">Rhynchospora pubera</name>
    <dbReference type="NCBI Taxonomy" id="906938"/>
    <lineage>
        <taxon>Eukaryota</taxon>
        <taxon>Viridiplantae</taxon>
        <taxon>Streptophyta</taxon>
        <taxon>Embryophyta</taxon>
        <taxon>Tracheophyta</taxon>
        <taxon>Spermatophyta</taxon>
        <taxon>Magnoliopsida</taxon>
        <taxon>Liliopsida</taxon>
        <taxon>Poales</taxon>
        <taxon>Cyperaceae</taxon>
        <taxon>Cyperoideae</taxon>
        <taxon>Rhynchosporeae</taxon>
        <taxon>Rhynchospora</taxon>
    </lineage>
</organism>
<dbReference type="GO" id="GO:0012505">
    <property type="term" value="C:endomembrane system"/>
    <property type="evidence" value="ECO:0007669"/>
    <property type="project" value="UniProtKB-SubCell"/>
</dbReference>
<keyword evidence="2" id="KW-0472">Membrane</keyword>
<evidence type="ECO:0000256" key="2">
    <source>
        <dbReference type="ARBA" id="ARBA00023136"/>
    </source>
</evidence>
<comment type="caution">
    <text evidence="4">The sequence shown here is derived from an EMBL/GenBank/DDBJ whole genome shotgun (WGS) entry which is preliminary data.</text>
</comment>
<proteinExistence type="predicted"/>
<dbReference type="Proteomes" id="UP001140206">
    <property type="component" value="Chromosome 3"/>
</dbReference>
<dbReference type="EMBL" id="JAMFTS010000003">
    <property type="protein sequence ID" value="KAJ4776823.1"/>
    <property type="molecule type" value="Genomic_DNA"/>
</dbReference>
<evidence type="ECO:0000259" key="3">
    <source>
        <dbReference type="SMART" id="SM01205"/>
    </source>
</evidence>
<gene>
    <name evidence="4" type="ORF">LUZ62_061080</name>
</gene>
<protein>
    <submittedName>
        <fullName evidence="4">Glucan synthase-like 10</fullName>
    </submittedName>
</protein>
<accession>A0AAV8EF27</accession>
<dbReference type="InterPro" id="IPR026899">
    <property type="entry name" value="FKS1-like_dom1"/>
</dbReference>
<dbReference type="GO" id="GO:0005886">
    <property type="term" value="C:plasma membrane"/>
    <property type="evidence" value="ECO:0007669"/>
    <property type="project" value="TreeGrafter"/>
</dbReference>